<keyword evidence="2" id="KW-1003">Cell membrane</keyword>
<evidence type="ECO:0000256" key="3">
    <source>
        <dbReference type="ARBA" id="ARBA00022692"/>
    </source>
</evidence>
<proteinExistence type="predicted"/>
<dbReference type="Pfam" id="PF13396">
    <property type="entry name" value="PLDc_N"/>
    <property type="match status" value="1"/>
</dbReference>
<accession>A0A411Z1W0</accession>
<evidence type="ECO:0000256" key="6">
    <source>
        <dbReference type="SAM" id="Phobius"/>
    </source>
</evidence>
<evidence type="ECO:0000256" key="5">
    <source>
        <dbReference type="ARBA" id="ARBA00023136"/>
    </source>
</evidence>
<comment type="caution">
    <text evidence="8">The sequence shown here is derived from an EMBL/GenBank/DDBJ whole genome shotgun (WGS) entry which is preliminary data.</text>
</comment>
<gene>
    <name evidence="8" type="ORF">D1012_12870</name>
</gene>
<dbReference type="InterPro" id="IPR027379">
    <property type="entry name" value="CLS_N"/>
</dbReference>
<sequence>MFELSGFGGLLILALDLWAIISVFNSTVSTGKKVIWTLLILFLPIIGFILWLIMGPRAAQRRI</sequence>
<evidence type="ECO:0000259" key="7">
    <source>
        <dbReference type="Pfam" id="PF13396"/>
    </source>
</evidence>
<evidence type="ECO:0000256" key="2">
    <source>
        <dbReference type="ARBA" id="ARBA00022475"/>
    </source>
</evidence>
<keyword evidence="4 6" id="KW-1133">Transmembrane helix</keyword>
<name>A0A411Z1W0_9RHOB</name>
<evidence type="ECO:0000313" key="8">
    <source>
        <dbReference type="EMBL" id="RGP37061.1"/>
    </source>
</evidence>
<keyword evidence="5 6" id="KW-0472">Membrane</keyword>
<feature type="domain" description="Cardiolipin synthase N-terminal" evidence="7">
    <location>
        <begin position="14"/>
        <end position="56"/>
    </location>
</feature>
<keyword evidence="3 6" id="KW-0812">Transmembrane</keyword>
<dbReference type="AlphaFoldDB" id="A0A411Z1W0"/>
<evidence type="ECO:0000256" key="4">
    <source>
        <dbReference type="ARBA" id="ARBA00022989"/>
    </source>
</evidence>
<feature type="transmembrane region" description="Helical" evidence="6">
    <location>
        <begin position="35"/>
        <end position="54"/>
    </location>
</feature>
<evidence type="ECO:0000256" key="1">
    <source>
        <dbReference type="ARBA" id="ARBA00004651"/>
    </source>
</evidence>
<keyword evidence="9" id="KW-1185">Reference proteome</keyword>
<dbReference type="Proteomes" id="UP000284547">
    <property type="component" value="Unassembled WGS sequence"/>
</dbReference>
<reference evidence="8 9" key="1">
    <citation type="submission" date="2018-08" db="EMBL/GenBank/DDBJ databases">
        <title>Flavobacterium tibetense sp. nov., isolated from a wetland YonghuCo on Tibetan Plateau.</title>
        <authorList>
            <person name="Phurbu D."/>
            <person name="Lu H."/>
            <person name="Xing P."/>
        </authorList>
    </citation>
    <scope>NUCLEOTIDE SEQUENCE [LARGE SCALE GENOMIC DNA]</scope>
    <source>
        <strain evidence="8 9">DJC</strain>
    </source>
</reference>
<dbReference type="GO" id="GO:0005886">
    <property type="term" value="C:plasma membrane"/>
    <property type="evidence" value="ECO:0007669"/>
    <property type="project" value="UniProtKB-SubCell"/>
</dbReference>
<protein>
    <submittedName>
        <fullName evidence="8">PLDc_N domain-containing protein</fullName>
    </submittedName>
</protein>
<organism evidence="8 9">
    <name type="scientific">Pseudotabrizicola alkalilacus</name>
    <dbReference type="NCBI Taxonomy" id="2305252"/>
    <lineage>
        <taxon>Bacteria</taxon>
        <taxon>Pseudomonadati</taxon>
        <taxon>Pseudomonadota</taxon>
        <taxon>Alphaproteobacteria</taxon>
        <taxon>Rhodobacterales</taxon>
        <taxon>Paracoccaceae</taxon>
        <taxon>Pseudotabrizicola</taxon>
    </lineage>
</organism>
<evidence type="ECO:0000313" key="9">
    <source>
        <dbReference type="Proteomes" id="UP000284547"/>
    </source>
</evidence>
<comment type="subcellular location">
    <subcellularLocation>
        <location evidence="1">Cell membrane</location>
        <topology evidence="1">Multi-pass membrane protein</topology>
    </subcellularLocation>
</comment>
<dbReference type="EMBL" id="QWEY01000006">
    <property type="protein sequence ID" value="RGP37061.1"/>
    <property type="molecule type" value="Genomic_DNA"/>
</dbReference>